<keyword evidence="3" id="KW-0133">Cell shape</keyword>
<keyword evidence="6" id="KW-1133">Transmembrane helix</keyword>
<dbReference type="InterPro" id="IPR055342">
    <property type="entry name" value="MreC_beta-barrel_core"/>
</dbReference>
<feature type="coiled-coil region" evidence="5">
    <location>
        <begin position="60"/>
        <end position="104"/>
    </location>
</feature>
<evidence type="ECO:0000256" key="4">
    <source>
        <dbReference type="ARBA" id="ARBA00032089"/>
    </source>
</evidence>
<feature type="transmembrane region" description="Helical" evidence="6">
    <location>
        <begin position="7"/>
        <end position="24"/>
    </location>
</feature>
<dbReference type="InterPro" id="IPR042177">
    <property type="entry name" value="Cell/Rod_1"/>
</dbReference>
<sequence length="263" mass="29923">MRPKRGKIVIAIFGILFVVFLNFFQDEVKNFFYSISLPFQKVLFKTGDNVSDFFKSVIKIKDLKIENEELNRKIQEALGENVRLREIEQENRTLRKALNALPKNDFELFISHTASRDIINPDSILVTGGLENGILKGMPVITPERILVGRVNSVYKNFSEVSLISQKDFSFDVKISEGENSIYGLAEGKGNLGLYLDKVLLNAELKEKDLIITSSLGGIFPEGILVGEIRKVKKSDLKPFQQAEVSPYFDIKELETLFIITRW</sequence>
<keyword evidence="6" id="KW-0472">Membrane</keyword>
<dbReference type="Proteomes" id="UP000230088">
    <property type="component" value="Unassembled WGS sequence"/>
</dbReference>
<organism evidence="8 9">
    <name type="scientific">Candidatus Nealsonbacteria bacterium CG08_land_8_20_14_0_20_38_20</name>
    <dbReference type="NCBI Taxonomy" id="1974705"/>
    <lineage>
        <taxon>Bacteria</taxon>
        <taxon>Candidatus Nealsoniibacteriota</taxon>
    </lineage>
</organism>
<dbReference type="InterPro" id="IPR007221">
    <property type="entry name" value="MreC"/>
</dbReference>
<accession>A0A2H0YN53</accession>
<protein>
    <recommendedName>
        <fullName evidence="2">Cell shape-determining protein MreC</fullName>
    </recommendedName>
    <alternativeName>
        <fullName evidence="4">Cell shape protein MreC</fullName>
    </alternativeName>
</protein>
<dbReference type="PANTHER" id="PTHR34138:SF1">
    <property type="entry name" value="CELL SHAPE-DETERMINING PROTEIN MREC"/>
    <property type="match status" value="1"/>
</dbReference>
<evidence type="ECO:0000256" key="6">
    <source>
        <dbReference type="SAM" id="Phobius"/>
    </source>
</evidence>
<dbReference type="GO" id="GO:0005886">
    <property type="term" value="C:plasma membrane"/>
    <property type="evidence" value="ECO:0007669"/>
    <property type="project" value="TreeGrafter"/>
</dbReference>
<dbReference type="NCBIfam" id="TIGR00219">
    <property type="entry name" value="mreC"/>
    <property type="match status" value="1"/>
</dbReference>
<evidence type="ECO:0000256" key="2">
    <source>
        <dbReference type="ARBA" id="ARBA00013855"/>
    </source>
</evidence>
<dbReference type="PIRSF" id="PIRSF038471">
    <property type="entry name" value="MreC"/>
    <property type="match status" value="1"/>
</dbReference>
<evidence type="ECO:0000256" key="3">
    <source>
        <dbReference type="ARBA" id="ARBA00022960"/>
    </source>
</evidence>
<dbReference type="GO" id="GO:0008360">
    <property type="term" value="P:regulation of cell shape"/>
    <property type="evidence" value="ECO:0007669"/>
    <property type="project" value="UniProtKB-KW"/>
</dbReference>
<dbReference type="EMBL" id="PEYD01000010">
    <property type="protein sequence ID" value="PIS39689.1"/>
    <property type="molecule type" value="Genomic_DNA"/>
</dbReference>
<evidence type="ECO:0000259" key="7">
    <source>
        <dbReference type="Pfam" id="PF04085"/>
    </source>
</evidence>
<dbReference type="Gene3D" id="2.40.10.340">
    <property type="entry name" value="Rod shape-determining protein MreC, domain 1"/>
    <property type="match status" value="1"/>
</dbReference>
<gene>
    <name evidence="8" type="primary">mreC</name>
    <name evidence="8" type="ORF">COT33_00705</name>
</gene>
<name>A0A2H0YN53_9BACT</name>
<dbReference type="Pfam" id="PF04085">
    <property type="entry name" value="MreC"/>
    <property type="match status" value="1"/>
</dbReference>
<comment type="caution">
    <text evidence="8">The sequence shown here is derived from an EMBL/GenBank/DDBJ whole genome shotgun (WGS) entry which is preliminary data.</text>
</comment>
<feature type="domain" description="Rod shape-determining protein MreC beta-barrel core" evidence="7">
    <location>
        <begin position="123"/>
        <end position="260"/>
    </location>
</feature>
<dbReference type="InterPro" id="IPR042175">
    <property type="entry name" value="Cell/Rod_MreC_2"/>
</dbReference>
<dbReference type="Gene3D" id="2.40.10.350">
    <property type="entry name" value="Rod shape-determining protein MreC, domain 2"/>
    <property type="match status" value="1"/>
</dbReference>
<keyword evidence="6" id="KW-0812">Transmembrane</keyword>
<evidence type="ECO:0000256" key="1">
    <source>
        <dbReference type="ARBA" id="ARBA00009369"/>
    </source>
</evidence>
<keyword evidence="5" id="KW-0175">Coiled coil</keyword>
<evidence type="ECO:0000313" key="9">
    <source>
        <dbReference type="Proteomes" id="UP000230088"/>
    </source>
</evidence>
<proteinExistence type="inferred from homology"/>
<comment type="similarity">
    <text evidence="1">Belongs to the MreC family.</text>
</comment>
<reference evidence="9" key="1">
    <citation type="submission" date="2017-09" db="EMBL/GenBank/DDBJ databases">
        <title>Depth-based differentiation of microbial function through sediment-hosted aquifers and enrichment of novel symbionts in the deep terrestrial subsurface.</title>
        <authorList>
            <person name="Probst A.J."/>
            <person name="Ladd B."/>
            <person name="Jarett J.K."/>
            <person name="Geller-Mcgrath D.E."/>
            <person name="Sieber C.M.K."/>
            <person name="Emerson J.B."/>
            <person name="Anantharaman K."/>
            <person name="Thomas B.C."/>
            <person name="Malmstrom R."/>
            <person name="Stieglmeier M."/>
            <person name="Klingl A."/>
            <person name="Woyke T."/>
            <person name="Ryan C.M."/>
            <person name="Banfield J.F."/>
        </authorList>
    </citation>
    <scope>NUCLEOTIDE SEQUENCE [LARGE SCALE GENOMIC DNA]</scope>
</reference>
<dbReference type="PANTHER" id="PTHR34138">
    <property type="entry name" value="CELL SHAPE-DETERMINING PROTEIN MREC"/>
    <property type="match status" value="1"/>
</dbReference>
<evidence type="ECO:0000313" key="8">
    <source>
        <dbReference type="EMBL" id="PIS39689.1"/>
    </source>
</evidence>
<dbReference type="AlphaFoldDB" id="A0A2H0YN53"/>
<evidence type="ECO:0000256" key="5">
    <source>
        <dbReference type="SAM" id="Coils"/>
    </source>
</evidence>